<evidence type="ECO:0000313" key="13">
    <source>
        <dbReference type="Proteomes" id="UP001209878"/>
    </source>
</evidence>
<keyword evidence="5 9" id="KW-0472">Membrane</keyword>
<feature type="region of interest" description="Disordered" evidence="8">
    <location>
        <begin position="190"/>
        <end position="326"/>
    </location>
</feature>
<name>A0AAD9KQ22_RIDPI</name>
<dbReference type="InterPro" id="IPR017452">
    <property type="entry name" value="GPCR_Rhodpsn_7TM"/>
</dbReference>
<dbReference type="InterPro" id="IPR000832">
    <property type="entry name" value="GPCR_2_secretin-like"/>
</dbReference>
<feature type="transmembrane region" description="Helical" evidence="9">
    <location>
        <begin position="128"/>
        <end position="150"/>
    </location>
</feature>
<dbReference type="Pfam" id="PF00002">
    <property type="entry name" value="7tm_2"/>
    <property type="match status" value="1"/>
</dbReference>
<evidence type="ECO:0008006" key="14">
    <source>
        <dbReference type="Google" id="ProtNLM"/>
    </source>
</evidence>
<evidence type="ECO:0000256" key="5">
    <source>
        <dbReference type="ARBA" id="ARBA00023136"/>
    </source>
</evidence>
<dbReference type="Proteomes" id="UP001209878">
    <property type="component" value="Unassembled WGS sequence"/>
</dbReference>
<evidence type="ECO:0000259" key="10">
    <source>
        <dbReference type="PROSITE" id="PS50261"/>
    </source>
</evidence>
<comment type="similarity">
    <text evidence="2">Belongs to the G-protein coupled receptor 2 family. Adhesion G-protein coupled receptor (ADGR) subfamily.</text>
</comment>
<evidence type="ECO:0000256" key="7">
    <source>
        <dbReference type="ARBA" id="ARBA00023180"/>
    </source>
</evidence>
<sequence length="326" mass="35867">MCTIVAALLHYFYLAAFFIMLAEGIQLLLYIVYVFHVRRKRETAMLLIASWGLPAVIVGACLLISDQDGYGTETSCWLSLKSGLIYAFIGPAVFIILINIVILIVVLRRVTSARQPAERRNNHRVKAAMWNLAVVCPILGITWLFGVFSVNEDLVVFQYIFAVSNSLQGVIIFIFHAVCNKKKDYSVKLSSTTKRSGVKSDRSDSNSRSNNSKDTMPTTMPMSVHESNDVVYYNMGTPSKPDKNGRLPSPVESSDVTMETFLGDKKSRTRSQTSSGSSCPEVFDPASAANNGIGEVTQTLDTVPELPTPRPVTKKLSARSDSSTSC</sequence>
<evidence type="ECO:0000256" key="4">
    <source>
        <dbReference type="ARBA" id="ARBA00022989"/>
    </source>
</evidence>
<feature type="domain" description="G-protein coupled receptors family 2 profile 2" evidence="10">
    <location>
        <begin position="1"/>
        <end position="180"/>
    </location>
</feature>
<comment type="caution">
    <text evidence="12">The sequence shown here is derived from an EMBL/GenBank/DDBJ whole genome shotgun (WGS) entry which is preliminary data.</text>
</comment>
<dbReference type="InterPro" id="IPR017981">
    <property type="entry name" value="GPCR_2-like_7TM"/>
</dbReference>
<feature type="domain" description="G-protein coupled receptors family 1 profile" evidence="11">
    <location>
        <begin position="1"/>
        <end position="173"/>
    </location>
</feature>
<evidence type="ECO:0000259" key="11">
    <source>
        <dbReference type="PROSITE" id="PS50262"/>
    </source>
</evidence>
<reference evidence="12" key="1">
    <citation type="journal article" date="2023" name="Mol. Biol. Evol.">
        <title>Third-Generation Sequencing Reveals the Adaptive Role of the Epigenome in Three Deep-Sea Polychaetes.</title>
        <authorList>
            <person name="Perez M."/>
            <person name="Aroh O."/>
            <person name="Sun Y."/>
            <person name="Lan Y."/>
            <person name="Juniper S.K."/>
            <person name="Young C.R."/>
            <person name="Angers B."/>
            <person name="Qian P.Y."/>
        </authorList>
    </citation>
    <scope>NUCLEOTIDE SEQUENCE</scope>
    <source>
        <strain evidence="12">R07B-5</strain>
    </source>
</reference>
<feature type="transmembrane region" description="Helical" evidence="9">
    <location>
        <begin position="85"/>
        <end position="107"/>
    </location>
</feature>
<dbReference type="PANTHER" id="PTHR12011">
    <property type="entry name" value="ADHESION G-PROTEIN COUPLED RECEPTOR"/>
    <property type="match status" value="1"/>
</dbReference>
<dbReference type="GO" id="GO:0007166">
    <property type="term" value="P:cell surface receptor signaling pathway"/>
    <property type="evidence" value="ECO:0007669"/>
    <property type="project" value="InterPro"/>
</dbReference>
<comment type="subcellular location">
    <subcellularLocation>
        <location evidence="1">Membrane</location>
        <topology evidence="1">Multi-pass membrane protein</topology>
    </subcellularLocation>
</comment>
<evidence type="ECO:0000256" key="1">
    <source>
        <dbReference type="ARBA" id="ARBA00004141"/>
    </source>
</evidence>
<gene>
    <name evidence="12" type="ORF">NP493_725g01004</name>
</gene>
<feature type="transmembrane region" description="Helical" evidence="9">
    <location>
        <begin position="156"/>
        <end position="179"/>
    </location>
</feature>
<evidence type="ECO:0000256" key="9">
    <source>
        <dbReference type="SAM" id="Phobius"/>
    </source>
</evidence>
<dbReference type="PROSITE" id="PS50261">
    <property type="entry name" value="G_PROTEIN_RECEP_F2_4"/>
    <property type="match status" value="1"/>
</dbReference>
<dbReference type="PANTHER" id="PTHR12011:SF347">
    <property type="entry name" value="FI21270P1-RELATED"/>
    <property type="match status" value="1"/>
</dbReference>
<evidence type="ECO:0000256" key="8">
    <source>
        <dbReference type="SAM" id="MobiDB-lite"/>
    </source>
</evidence>
<evidence type="ECO:0000256" key="6">
    <source>
        <dbReference type="ARBA" id="ARBA00023157"/>
    </source>
</evidence>
<dbReference type="AlphaFoldDB" id="A0AAD9KQ22"/>
<proteinExistence type="inferred from homology"/>
<organism evidence="12 13">
    <name type="scientific">Ridgeia piscesae</name>
    <name type="common">Tubeworm</name>
    <dbReference type="NCBI Taxonomy" id="27915"/>
    <lineage>
        <taxon>Eukaryota</taxon>
        <taxon>Metazoa</taxon>
        <taxon>Spiralia</taxon>
        <taxon>Lophotrochozoa</taxon>
        <taxon>Annelida</taxon>
        <taxon>Polychaeta</taxon>
        <taxon>Sedentaria</taxon>
        <taxon>Canalipalpata</taxon>
        <taxon>Sabellida</taxon>
        <taxon>Siboglinidae</taxon>
        <taxon>Ridgeia</taxon>
    </lineage>
</organism>
<dbReference type="FunFam" id="1.20.1070.10:FF:000058">
    <property type="entry name" value="Adhesion G protein-coupled receptor F5"/>
    <property type="match status" value="1"/>
</dbReference>
<dbReference type="GO" id="GO:0004930">
    <property type="term" value="F:G protein-coupled receptor activity"/>
    <property type="evidence" value="ECO:0007669"/>
    <property type="project" value="InterPro"/>
</dbReference>
<keyword evidence="4 9" id="KW-1133">Transmembrane helix</keyword>
<dbReference type="PRINTS" id="PR00249">
    <property type="entry name" value="GPCRSECRETIN"/>
</dbReference>
<keyword evidence="3 9" id="KW-0812">Transmembrane</keyword>
<feature type="transmembrane region" description="Helical" evidence="9">
    <location>
        <begin position="12"/>
        <end position="33"/>
    </location>
</feature>
<dbReference type="GO" id="GO:0005886">
    <property type="term" value="C:plasma membrane"/>
    <property type="evidence" value="ECO:0007669"/>
    <property type="project" value="TreeGrafter"/>
</dbReference>
<keyword evidence="13" id="KW-1185">Reference proteome</keyword>
<evidence type="ECO:0000256" key="2">
    <source>
        <dbReference type="ARBA" id="ARBA00007343"/>
    </source>
</evidence>
<keyword evidence="7" id="KW-0325">Glycoprotein</keyword>
<keyword evidence="6" id="KW-1015">Disulfide bond</keyword>
<dbReference type="EMBL" id="JAODUO010000722">
    <property type="protein sequence ID" value="KAK2175579.1"/>
    <property type="molecule type" value="Genomic_DNA"/>
</dbReference>
<dbReference type="PROSITE" id="PS50262">
    <property type="entry name" value="G_PROTEIN_RECEP_F1_2"/>
    <property type="match status" value="1"/>
</dbReference>
<evidence type="ECO:0000256" key="3">
    <source>
        <dbReference type="ARBA" id="ARBA00022692"/>
    </source>
</evidence>
<evidence type="ECO:0000313" key="12">
    <source>
        <dbReference type="EMBL" id="KAK2175579.1"/>
    </source>
</evidence>
<dbReference type="SUPFAM" id="SSF81321">
    <property type="entry name" value="Family A G protein-coupled receptor-like"/>
    <property type="match status" value="1"/>
</dbReference>
<accession>A0AAD9KQ22</accession>
<feature type="transmembrane region" description="Helical" evidence="9">
    <location>
        <begin position="45"/>
        <end position="65"/>
    </location>
</feature>
<protein>
    <recommendedName>
        <fullName evidence="14">G-protein coupled receptors family 2 profile 2 domain-containing protein</fullName>
    </recommendedName>
</protein>
<dbReference type="Gene3D" id="1.20.1070.10">
    <property type="entry name" value="Rhodopsin 7-helix transmembrane proteins"/>
    <property type="match status" value="1"/>
</dbReference>